<gene>
    <name evidence="2" type="ORF">D9611_002237</name>
</gene>
<keyword evidence="3" id="KW-1185">Reference proteome</keyword>
<comment type="caution">
    <text evidence="2">The sequence shown here is derived from an EMBL/GenBank/DDBJ whole genome shotgun (WGS) entry which is preliminary data.</text>
</comment>
<dbReference type="GO" id="GO:0004722">
    <property type="term" value="F:protein serine/threonine phosphatase activity"/>
    <property type="evidence" value="ECO:0007669"/>
    <property type="project" value="UniProtKB-EC"/>
</dbReference>
<proteinExistence type="inferred from homology"/>
<dbReference type="InterPro" id="IPR001932">
    <property type="entry name" value="PPM-type_phosphatase-like_dom"/>
</dbReference>
<keyword evidence="1" id="KW-0378">Hydrolase</keyword>
<reference evidence="2 3" key="1">
    <citation type="journal article" date="2020" name="ISME J.">
        <title>Uncovering the hidden diversity of litter-decomposition mechanisms in mushroom-forming fungi.</title>
        <authorList>
            <person name="Floudas D."/>
            <person name="Bentzer J."/>
            <person name="Ahren D."/>
            <person name="Johansson T."/>
            <person name="Persson P."/>
            <person name="Tunlid A."/>
        </authorList>
    </citation>
    <scope>NUCLEOTIDE SEQUENCE [LARGE SCALE GENOMIC DNA]</scope>
    <source>
        <strain evidence="2 3">CBS 175.51</strain>
    </source>
</reference>
<dbReference type="EC" id="3.1.3.16" evidence="1"/>
<dbReference type="InterPro" id="IPR036457">
    <property type="entry name" value="PPM-type-like_dom_sf"/>
</dbReference>
<dbReference type="Gene3D" id="3.60.40.10">
    <property type="entry name" value="PPM-type phosphatase domain"/>
    <property type="match status" value="1"/>
</dbReference>
<keyword evidence="1" id="KW-0904">Protein phosphatase</keyword>
<evidence type="ECO:0000313" key="3">
    <source>
        <dbReference type="Proteomes" id="UP000541558"/>
    </source>
</evidence>
<dbReference type="PANTHER" id="PTHR12320:SF84">
    <property type="entry name" value="PROTEIN PHOSPHATASE"/>
    <property type="match status" value="1"/>
</dbReference>
<comment type="cofactor">
    <cofactor evidence="1">
        <name>Mn(2+)</name>
        <dbReference type="ChEBI" id="CHEBI:29035"/>
    </cofactor>
</comment>
<dbReference type="SUPFAM" id="SSF81606">
    <property type="entry name" value="PP2C-like"/>
    <property type="match status" value="1"/>
</dbReference>
<comment type="catalytic activity">
    <reaction evidence="1">
        <text>O-phospho-L-threonyl-[protein] + H2O = L-threonyl-[protein] + phosphate</text>
        <dbReference type="Rhea" id="RHEA:47004"/>
        <dbReference type="Rhea" id="RHEA-COMP:11060"/>
        <dbReference type="Rhea" id="RHEA-COMP:11605"/>
        <dbReference type="ChEBI" id="CHEBI:15377"/>
        <dbReference type="ChEBI" id="CHEBI:30013"/>
        <dbReference type="ChEBI" id="CHEBI:43474"/>
        <dbReference type="ChEBI" id="CHEBI:61977"/>
        <dbReference type="EC" id="3.1.3.16"/>
    </reaction>
</comment>
<evidence type="ECO:0000256" key="1">
    <source>
        <dbReference type="RuleBase" id="RU366020"/>
    </source>
</evidence>
<protein>
    <recommendedName>
        <fullName evidence="1">Protein phosphatase</fullName>
        <ecNumber evidence="1">3.1.3.16</ecNumber>
    </recommendedName>
</protein>
<dbReference type="PANTHER" id="PTHR12320">
    <property type="entry name" value="PROTEIN PHOSPHATASE 2C"/>
    <property type="match status" value="1"/>
</dbReference>
<dbReference type="Proteomes" id="UP000541558">
    <property type="component" value="Unassembled WGS sequence"/>
</dbReference>
<dbReference type="AlphaFoldDB" id="A0A8H5C2X3"/>
<name>A0A8H5C2X3_9AGAR</name>
<dbReference type="SMART" id="SM00332">
    <property type="entry name" value="PP2Cc"/>
    <property type="match status" value="1"/>
</dbReference>
<dbReference type="GO" id="GO:0046872">
    <property type="term" value="F:metal ion binding"/>
    <property type="evidence" value="ECO:0007669"/>
    <property type="project" value="UniProtKB-UniRule"/>
</dbReference>
<accession>A0A8H5C2X3</accession>
<dbReference type="OrthoDB" id="60843at2759"/>
<evidence type="ECO:0000313" key="2">
    <source>
        <dbReference type="EMBL" id="KAF5333646.1"/>
    </source>
</evidence>
<comment type="catalytic activity">
    <reaction evidence="1">
        <text>O-phospho-L-seryl-[protein] + H2O = L-seryl-[protein] + phosphate</text>
        <dbReference type="Rhea" id="RHEA:20629"/>
        <dbReference type="Rhea" id="RHEA-COMP:9863"/>
        <dbReference type="Rhea" id="RHEA-COMP:11604"/>
        <dbReference type="ChEBI" id="CHEBI:15377"/>
        <dbReference type="ChEBI" id="CHEBI:29999"/>
        <dbReference type="ChEBI" id="CHEBI:43474"/>
        <dbReference type="ChEBI" id="CHEBI:83421"/>
        <dbReference type="EC" id="3.1.3.16"/>
    </reaction>
</comment>
<dbReference type="EMBL" id="JAACJK010000109">
    <property type="protein sequence ID" value="KAF5333646.1"/>
    <property type="molecule type" value="Genomic_DNA"/>
</dbReference>
<dbReference type="PROSITE" id="PS51746">
    <property type="entry name" value="PPM_2"/>
    <property type="match status" value="1"/>
</dbReference>
<keyword evidence="1" id="KW-0460">Magnesium</keyword>
<sequence length="644" mass="69566">MKGIHSSIYRVRSNSLTSAHRPLHTNSIVPGFFDSPAPPPVRPGVLTSGKGLPTEQPNHNSSTQHSSHSHGGHPPFPLALGTTTSNSSHSQSQYAMFTYSTSPPKGHVHPHPAQSAHEQPLRAPKRQRLKYHLDVGAYGIPKRCRSATLRASLPTRLSPQPPESDDLDLAIQVGEDAYFVRDNAMGVADGVGGWAKKTQHDAHLPTPSALFARRLMHYCSAEVESATVPRSTSPIPPTVPSVPSRPQFSFQHHLRPRPSPNPVLSPHHSSWLWAEAEEERRRQEELEQDLEDSLEELSEGIDVLQILEQAYDRTIRAHVTPSSAPSSPTQEFGGSGATAPASTPISPSSSTPSSDTPIEHVPLMSGSSTALLAVLDHAPRQAASSTTPAKPSVSLDTSGMASGSATAEREPAILNYAAGTLHSSISLDQENAEACDAVIRIAHIGDCMGMLVRGEEIAWRSEEMWWDFNMPLQLGPVTHPTVTPTTAAHYFTLPVKADDILILASDGLSDNLWDEDVLDEVVKFRKSFLGSSQEADEGTKANGEPDRILRRKALAGMLSEALCSRARKVSERRPSSPKTSGSSTPTNKIFSAFSQEEADEVPFARRAREAGRVFRGGKQDDISVIVAVISPAQNSEPATEDKAH</sequence>
<comment type="cofactor">
    <cofactor evidence="1">
        <name>Mg(2+)</name>
        <dbReference type="ChEBI" id="CHEBI:18420"/>
    </cofactor>
</comment>
<keyword evidence="1" id="KW-0479">Metal-binding</keyword>
<keyword evidence="1" id="KW-0464">Manganese</keyword>
<comment type="similarity">
    <text evidence="1">Belongs to the PP2C family.</text>
</comment>
<dbReference type="InterPro" id="IPR039123">
    <property type="entry name" value="PPTC7"/>
</dbReference>
<organism evidence="2 3">
    <name type="scientific">Ephemerocybe angulata</name>
    <dbReference type="NCBI Taxonomy" id="980116"/>
    <lineage>
        <taxon>Eukaryota</taxon>
        <taxon>Fungi</taxon>
        <taxon>Dikarya</taxon>
        <taxon>Basidiomycota</taxon>
        <taxon>Agaricomycotina</taxon>
        <taxon>Agaricomycetes</taxon>
        <taxon>Agaricomycetidae</taxon>
        <taxon>Agaricales</taxon>
        <taxon>Agaricineae</taxon>
        <taxon>Psathyrellaceae</taxon>
        <taxon>Ephemerocybe</taxon>
    </lineage>
</organism>